<evidence type="ECO:0000313" key="2">
    <source>
        <dbReference type="Proteomes" id="UP001164539"/>
    </source>
</evidence>
<accession>A0ACC1WYK2</accession>
<gene>
    <name evidence="1" type="ORF">OWV82_021114</name>
</gene>
<dbReference type="Proteomes" id="UP001164539">
    <property type="component" value="Chromosome 12"/>
</dbReference>
<evidence type="ECO:0000313" key="1">
    <source>
        <dbReference type="EMBL" id="KAJ4704163.1"/>
    </source>
</evidence>
<name>A0ACC1WYK2_MELAZ</name>
<proteinExistence type="predicted"/>
<organism evidence="1 2">
    <name type="scientific">Melia azedarach</name>
    <name type="common">Chinaberry tree</name>
    <dbReference type="NCBI Taxonomy" id="155640"/>
    <lineage>
        <taxon>Eukaryota</taxon>
        <taxon>Viridiplantae</taxon>
        <taxon>Streptophyta</taxon>
        <taxon>Embryophyta</taxon>
        <taxon>Tracheophyta</taxon>
        <taxon>Spermatophyta</taxon>
        <taxon>Magnoliopsida</taxon>
        <taxon>eudicotyledons</taxon>
        <taxon>Gunneridae</taxon>
        <taxon>Pentapetalae</taxon>
        <taxon>rosids</taxon>
        <taxon>malvids</taxon>
        <taxon>Sapindales</taxon>
        <taxon>Meliaceae</taxon>
        <taxon>Melia</taxon>
    </lineage>
</organism>
<sequence>MKGGGGVGVSVSGKRRWRGLVIGVLFLVILSMLVPLAFLLGLHNGFHSPNPNGYVPMHKASVSGVIKGYDKHRIGNTFNSSENDQSTHINEIVKKLAPKISKFRAVVVFLYSESIEVKCLDILGNFSHGIKNETSTTNATYNSQHQKGKSVLPHAAMQPLSNTNNTKIAGAGEVTEYMKVGVDENENCELKFGSYCLWRKEHREEMRDSVVKKLKDQLFVARAYYPSIAKLPSQDKLTRELKQNIQELERVLSESATDVDLPPEIGKKLHRMEAAISRAKSFPVDCGNLDKKLRQIFEMTKDEANFHTKQSAFLYQLAVQTMPKSLHCLSMRLTVEYFKSLSVDMELSQADKYSDPSLLHFVIFSNNILASSVVINSTVLHARESKNLVFHVLTDEQNYFAMKFWFFRNSFKEATVQVLNIEKVNLKYHDKATLFRLSLPVEFRVSLHSVDSPTIHNKMQYISIFSHAHYLLPEIFQNLNKVVVLDDDVVVQKDLSGLWNLDMEGKVNGAVQFCSVTLGQLKNLGENSFDKRSCAWMSGLNVVDLVRWRELDLTKTYRRLVSEVSMGEGSVEAVALRATLLAFQDLIYALDGEWVLSGLGHEYGLDIQAIKKASVLHYNGNMKPWLELGISRYKQYWKKFLNLEDQLLGECNVNP</sequence>
<comment type="caution">
    <text evidence="1">The sequence shown here is derived from an EMBL/GenBank/DDBJ whole genome shotgun (WGS) entry which is preliminary data.</text>
</comment>
<reference evidence="1 2" key="1">
    <citation type="journal article" date="2023" name="Science">
        <title>Complex scaffold remodeling in plant triterpene biosynthesis.</title>
        <authorList>
            <person name="De La Pena R."/>
            <person name="Hodgson H."/>
            <person name="Liu J.C."/>
            <person name="Stephenson M.J."/>
            <person name="Martin A.C."/>
            <person name="Owen C."/>
            <person name="Harkess A."/>
            <person name="Leebens-Mack J."/>
            <person name="Jimenez L.E."/>
            <person name="Osbourn A."/>
            <person name="Sattely E.S."/>
        </authorList>
    </citation>
    <scope>NUCLEOTIDE SEQUENCE [LARGE SCALE GENOMIC DNA]</scope>
    <source>
        <strain evidence="2">cv. JPN11</strain>
        <tissue evidence="1">Leaf</tissue>
    </source>
</reference>
<protein>
    <submittedName>
        <fullName evidence="1">Hexosyltransferase</fullName>
    </submittedName>
</protein>
<dbReference type="EMBL" id="CM051405">
    <property type="protein sequence ID" value="KAJ4704163.1"/>
    <property type="molecule type" value="Genomic_DNA"/>
</dbReference>
<keyword evidence="2" id="KW-1185">Reference proteome</keyword>